<accession>A0A3P6ERH3</accession>
<dbReference type="EMBL" id="LR031877">
    <property type="protein sequence ID" value="VDD42438.1"/>
    <property type="molecule type" value="Genomic_DNA"/>
</dbReference>
<dbReference type="AlphaFoldDB" id="A0A3P6ERH3"/>
<organism evidence="1">
    <name type="scientific">Brassica oleracea</name>
    <name type="common">Wild cabbage</name>
    <dbReference type="NCBI Taxonomy" id="3712"/>
    <lineage>
        <taxon>Eukaryota</taxon>
        <taxon>Viridiplantae</taxon>
        <taxon>Streptophyta</taxon>
        <taxon>Embryophyta</taxon>
        <taxon>Tracheophyta</taxon>
        <taxon>Spermatophyta</taxon>
        <taxon>Magnoliopsida</taxon>
        <taxon>eudicotyledons</taxon>
        <taxon>Gunneridae</taxon>
        <taxon>Pentapetalae</taxon>
        <taxon>rosids</taxon>
        <taxon>malvids</taxon>
        <taxon>Brassicales</taxon>
        <taxon>Brassicaceae</taxon>
        <taxon>Brassiceae</taxon>
        <taxon>Brassica</taxon>
    </lineage>
</organism>
<reference evidence="1" key="1">
    <citation type="submission" date="2018-11" db="EMBL/GenBank/DDBJ databases">
        <authorList>
            <consortium name="Genoscope - CEA"/>
            <person name="William W."/>
        </authorList>
    </citation>
    <scope>NUCLEOTIDE SEQUENCE</scope>
</reference>
<proteinExistence type="predicted"/>
<name>A0A3P6ERH3_BRAOL</name>
<sequence>MYTSISKLLYLVSSNRSFTSFAGLCHGASLSSLWIPIYLVDLAAKTAPVQPTCAESSAEENLVLAVGSALKKAHKKYLLKLST</sequence>
<protein>
    <submittedName>
        <fullName evidence="1">Uncharacterized protein</fullName>
    </submittedName>
</protein>
<gene>
    <name evidence="1" type="ORF">BOLC5T29985H</name>
</gene>
<evidence type="ECO:0000313" key="1">
    <source>
        <dbReference type="EMBL" id="VDD42438.1"/>
    </source>
</evidence>